<dbReference type="EMBL" id="CAJNOQ010065542">
    <property type="protein sequence ID" value="CAF1679362.1"/>
    <property type="molecule type" value="Genomic_DNA"/>
</dbReference>
<gene>
    <name evidence="1" type="ORF">GPM918_LOCUS46561</name>
    <name evidence="2" type="ORF">SRO942_LOCUS50962</name>
</gene>
<dbReference type="Proteomes" id="UP000663829">
    <property type="component" value="Unassembled WGS sequence"/>
</dbReference>
<reference evidence="1" key="1">
    <citation type="submission" date="2021-02" db="EMBL/GenBank/DDBJ databases">
        <authorList>
            <person name="Nowell W R."/>
        </authorList>
    </citation>
    <scope>NUCLEOTIDE SEQUENCE</scope>
</reference>
<protein>
    <submittedName>
        <fullName evidence="1">Uncharacterized protein</fullName>
    </submittedName>
</protein>
<dbReference type="EMBL" id="CAJOBC010151923">
    <property type="protein sequence ID" value="CAF4675698.1"/>
    <property type="molecule type" value="Genomic_DNA"/>
</dbReference>
<comment type="caution">
    <text evidence="1">The sequence shown here is derived from an EMBL/GenBank/DDBJ whole genome shotgun (WGS) entry which is preliminary data.</text>
</comment>
<sequence length="21" mass="2222">PANLTAEFNAASRNSRLCSLS</sequence>
<evidence type="ECO:0000313" key="3">
    <source>
        <dbReference type="Proteomes" id="UP000663829"/>
    </source>
</evidence>
<name>A0A816GVH4_9BILA</name>
<accession>A0A816GVH4</accession>
<evidence type="ECO:0000313" key="1">
    <source>
        <dbReference type="EMBL" id="CAF1679362.1"/>
    </source>
</evidence>
<proteinExistence type="predicted"/>
<organism evidence="1 3">
    <name type="scientific">Didymodactylos carnosus</name>
    <dbReference type="NCBI Taxonomy" id="1234261"/>
    <lineage>
        <taxon>Eukaryota</taxon>
        <taxon>Metazoa</taxon>
        <taxon>Spiralia</taxon>
        <taxon>Gnathifera</taxon>
        <taxon>Rotifera</taxon>
        <taxon>Eurotatoria</taxon>
        <taxon>Bdelloidea</taxon>
        <taxon>Philodinida</taxon>
        <taxon>Philodinidae</taxon>
        <taxon>Didymodactylos</taxon>
    </lineage>
</organism>
<feature type="non-terminal residue" evidence="1">
    <location>
        <position position="1"/>
    </location>
</feature>
<keyword evidence="3" id="KW-1185">Reference proteome</keyword>
<dbReference type="AlphaFoldDB" id="A0A816GVH4"/>
<dbReference type="Proteomes" id="UP000681722">
    <property type="component" value="Unassembled WGS sequence"/>
</dbReference>
<evidence type="ECO:0000313" key="2">
    <source>
        <dbReference type="EMBL" id="CAF4675698.1"/>
    </source>
</evidence>